<evidence type="ECO:0000256" key="1">
    <source>
        <dbReference type="SAM" id="MobiDB-lite"/>
    </source>
</evidence>
<evidence type="ECO:0000313" key="3">
    <source>
        <dbReference type="Proteomes" id="UP000807769"/>
    </source>
</evidence>
<dbReference type="AlphaFoldDB" id="A0A9P7DL93"/>
<dbReference type="EMBL" id="JABBWG010000203">
    <property type="protein sequence ID" value="KAG1797642.1"/>
    <property type="molecule type" value="Genomic_DNA"/>
</dbReference>
<protein>
    <submittedName>
        <fullName evidence="2">Uncharacterized protein</fullName>
    </submittedName>
</protein>
<proteinExistence type="predicted"/>
<name>A0A9P7DL93_9AGAM</name>
<comment type="caution">
    <text evidence="2">The sequence shown here is derived from an EMBL/GenBank/DDBJ whole genome shotgun (WGS) entry which is preliminary data.</text>
</comment>
<feature type="region of interest" description="Disordered" evidence="1">
    <location>
        <begin position="87"/>
        <end position="109"/>
    </location>
</feature>
<dbReference type="Proteomes" id="UP000807769">
    <property type="component" value="Unassembled WGS sequence"/>
</dbReference>
<dbReference type="GeneID" id="64637013"/>
<feature type="compositionally biased region" description="Polar residues" evidence="1">
    <location>
        <begin position="87"/>
        <end position="100"/>
    </location>
</feature>
<gene>
    <name evidence="2" type="ORF">BJ212DRAFT_354339</name>
</gene>
<sequence length="109" mass="12677">MNRVPRTRPTVLLVLPSLCSNCLRYNWLVRSWEVCDIFSEIHRINKHHVSRECTFPRYYECPACSSFICAFQAHIVIQQRDMHSTAQQLISDHTGSTTSPEVYVQARPP</sequence>
<organism evidence="2 3">
    <name type="scientific">Suillus subaureus</name>
    <dbReference type="NCBI Taxonomy" id="48587"/>
    <lineage>
        <taxon>Eukaryota</taxon>
        <taxon>Fungi</taxon>
        <taxon>Dikarya</taxon>
        <taxon>Basidiomycota</taxon>
        <taxon>Agaricomycotina</taxon>
        <taxon>Agaricomycetes</taxon>
        <taxon>Agaricomycetidae</taxon>
        <taxon>Boletales</taxon>
        <taxon>Suillineae</taxon>
        <taxon>Suillaceae</taxon>
        <taxon>Suillus</taxon>
    </lineage>
</organism>
<accession>A0A9P7DL93</accession>
<evidence type="ECO:0000313" key="2">
    <source>
        <dbReference type="EMBL" id="KAG1797642.1"/>
    </source>
</evidence>
<dbReference type="RefSeq" id="XP_041185515.1">
    <property type="nucleotide sequence ID" value="XM_041342997.1"/>
</dbReference>
<reference evidence="2" key="1">
    <citation type="journal article" date="2020" name="New Phytol.">
        <title>Comparative genomics reveals dynamic genome evolution in host specialist ectomycorrhizal fungi.</title>
        <authorList>
            <person name="Lofgren L.A."/>
            <person name="Nguyen N.H."/>
            <person name="Vilgalys R."/>
            <person name="Ruytinx J."/>
            <person name="Liao H.L."/>
            <person name="Branco S."/>
            <person name="Kuo A."/>
            <person name="LaButti K."/>
            <person name="Lipzen A."/>
            <person name="Andreopoulos W."/>
            <person name="Pangilinan J."/>
            <person name="Riley R."/>
            <person name="Hundley H."/>
            <person name="Na H."/>
            <person name="Barry K."/>
            <person name="Grigoriev I.V."/>
            <person name="Stajich J.E."/>
            <person name="Kennedy P.G."/>
        </authorList>
    </citation>
    <scope>NUCLEOTIDE SEQUENCE</scope>
    <source>
        <strain evidence="2">MN1</strain>
    </source>
</reference>
<keyword evidence="3" id="KW-1185">Reference proteome</keyword>